<name>A0A4Q2DQG5_9AGAR</name>
<dbReference type="EMBL" id="SDEE01000074">
    <property type="protein sequence ID" value="RXW22379.1"/>
    <property type="molecule type" value="Genomic_DNA"/>
</dbReference>
<dbReference type="PANTHER" id="PTHR48051">
    <property type="match status" value="1"/>
</dbReference>
<dbReference type="Pfam" id="PF00481">
    <property type="entry name" value="PP2C"/>
    <property type="match status" value="1"/>
</dbReference>
<dbReference type="SMART" id="SM00369">
    <property type="entry name" value="LRR_TYP"/>
    <property type="match status" value="8"/>
</dbReference>
<dbReference type="SUPFAM" id="SSF81606">
    <property type="entry name" value="PP2C-like"/>
    <property type="match status" value="1"/>
</dbReference>
<evidence type="ECO:0008006" key="12">
    <source>
        <dbReference type="Google" id="ProtNLM"/>
    </source>
</evidence>
<dbReference type="Proteomes" id="UP000290288">
    <property type="component" value="Unassembled WGS sequence"/>
</dbReference>
<dbReference type="SUPFAM" id="SSF52058">
    <property type="entry name" value="L domain-like"/>
    <property type="match status" value="3"/>
</dbReference>
<dbReference type="STRING" id="2316362.A0A4Q2DQG5"/>
<dbReference type="Gene3D" id="6.10.140.2220">
    <property type="match status" value="1"/>
</dbReference>
<dbReference type="SUPFAM" id="SSF144232">
    <property type="entry name" value="HIT/MYND zinc finger-like"/>
    <property type="match status" value="1"/>
</dbReference>
<dbReference type="SMART" id="SM00332">
    <property type="entry name" value="PP2Cc"/>
    <property type="match status" value="1"/>
</dbReference>
<keyword evidence="4 6" id="KW-0863">Zinc-finger</keyword>
<dbReference type="Pfam" id="PF13855">
    <property type="entry name" value="LRR_8"/>
    <property type="match status" value="2"/>
</dbReference>
<evidence type="ECO:0000256" key="2">
    <source>
        <dbReference type="ARBA" id="ARBA00022723"/>
    </source>
</evidence>
<evidence type="ECO:0000256" key="7">
    <source>
        <dbReference type="SAM" id="MobiDB-lite"/>
    </source>
</evidence>
<protein>
    <recommendedName>
        <fullName evidence="12">Suppressor of anucleate metulae protein B</fullName>
    </recommendedName>
</protein>
<dbReference type="PANTHER" id="PTHR48051:SF1">
    <property type="entry name" value="RAS SUPPRESSOR PROTEIN 1"/>
    <property type="match status" value="1"/>
</dbReference>
<keyword evidence="3" id="KW-0677">Repeat</keyword>
<evidence type="ECO:0000256" key="3">
    <source>
        <dbReference type="ARBA" id="ARBA00022737"/>
    </source>
</evidence>
<keyword evidence="11" id="KW-1185">Reference proteome</keyword>
<dbReference type="PROSITE" id="PS51450">
    <property type="entry name" value="LRR"/>
    <property type="match status" value="3"/>
</dbReference>
<dbReference type="OrthoDB" id="2021138at2759"/>
<keyword evidence="5" id="KW-0862">Zinc</keyword>
<dbReference type="InterPro" id="IPR055071">
    <property type="entry name" value="RA_PHLPP-like"/>
</dbReference>
<feature type="region of interest" description="Disordered" evidence="7">
    <location>
        <begin position="822"/>
        <end position="842"/>
    </location>
</feature>
<dbReference type="SMART" id="SM00365">
    <property type="entry name" value="LRR_SD22"/>
    <property type="match status" value="6"/>
</dbReference>
<dbReference type="PROSITE" id="PS51746">
    <property type="entry name" value="PPM_2"/>
    <property type="match status" value="1"/>
</dbReference>
<dbReference type="InterPro" id="IPR001932">
    <property type="entry name" value="PPM-type_phosphatase-like_dom"/>
</dbReference>
<dbReference type="InterPro" id="IPR003591">
    <property type="entry name" value="Leu-rich_rpt_typical-subtyp"/>
</dbReference>
<dbReference type="InterPro" id="IPR050216">
    <property type="entry name" value="LRR_domain-containing"/>
</dbReference>
<dbReference type="InterPro" id="IPR027974">
    <property type="entry name" value="DUF4470"/>
</dbReference>
<dbReference type="Gene3D" id="3.80.10.10">
    <property type="entry name" value="Ribonuclease Inhibitor"/>
    <property type="match status" value="3"/>
</dbReference>
<feature type="domain" description="MYND-type" evidence="8">
    <location>
        <begin position="1080"/>
        <end position="1127"/>
    </location>
</feature>
<dbReference type="GO" id="GO:0005737">
    <property type="term" value="C:cytoplasm"/>
    <property type="evidence" value="ECO:0007669"/>
    <property type="project" value="TreeGrafter"/>
</dbReference>
<feature type="domain" description="PPM-type phosphatase" evidence="9">
    <location>
        <begin position="699"/>
        <end position="1006"/>
    </location>
</feature>
<dbReference type="Pfam" id="PF23010">
    <property type="entry name" value="RA_3"/>
    <property type="match status" value="1"/>
</dbReference>
<reference evidence="10 11" key="1">
    <citation type="submission" date="2019-01" db="EMBL/GenBank/DDBJ databases">
        <title>Draft genome sequence of Psathyrella aberdarensis IHI B618.</title>
        <authorList>
            <person name="Buettner E."/>
            <person name="Kellner H."/>
        </authorList>
    </citation>
    <scope>NUCLEOTIDE SEQUENCE [LARGE SCALE GENOMIC DNA]</scope>
    <source>
        <strain evidence="10 11">IHI B618</strain>
    </source>
</reference>
<dbReference type="InterPro" id="IPR032675">
    <property type="entry name" value="LRR_dom_sf"/>
</dbReference>
<feature type="compositionally biased region" description="Low complexity" evidence="7">
    <location>
        <begin position="822"/>
        <end position="831"/>
    </location>
</feature>
<keyword evidence="1" id="KW-0433">Leucine-rich repeat</keyword>
<keyword evidence="2" id="KW-0479">Metal-binding</keyword>
<dbReference type="InterPro" id="IPR002893">
    <property type="entry name" value="Znf_MYND"/>
</dbReference>
<evidence type="ECO:0000256" key="6">
    <source>
        <dbReference type="PROSITE-ProRule" id="PRU00134"/>
    </source>
</evidence>
<dbReference type="Pfam" id="PF01753">
    <property type="entry name" value="zf-MYND"/>
    <property type="match status" value="1"/>
</dbReference>
<evidence type="ECO:0000259" key="8">
    <source>
        <dbReference type="PROSITE" id="PS50865"/>
    </source>
</evidence>
<evidence type="ECO:0000256" key="4">
    <source>
        <dbReference type="ARBA" id="ARBA00022771"/>
    </source>
</evidence>
<dbReference type="Gene3D" id="3.60.40.10">
    <property type="entry name" value="PPM-type phosphatase domain"/>
    <property type="match status" value="1"/>
</dbReference>
<dbReference type="InterPro" id="IPR001611">
    <property type="entry name" value="Leu-rich_rpt"/>
</dbReference>
<dbReference type="CDD" id="cd00143">
    <property type="entry name" value="PP2Cc"/>
    <property type="match status" value="1"/>
</dbReference>
<dbReference type="GO" id="GO:0008270">
    <property type="term" value="F:zinc ion binding"/>
    <property type="evidence" value="ECO:0007669"/>
    <property type="project" value="UniProtKB-KW"/>
</dbReference>
<organism evidence="10 11">
    <name type="scientific">Candolleomyces aberdarensis</name>
    <dbReference type="NCBI Taxonomy" id="2316362"/>
    <lineage>
        <taxon>Eukaryota</taxon>
        <taxon>Fungi</taxon>
        <taxon>Dikarya</taxon>
        <taxon>Basidiomycota</taxon>
        <taxon>Agaricomycotina</taxon>
        <taxon>Agaricomycetes</taxon>
        <taxon>Agaricomycetidae</taxon>
        <taxon>Agaricales</taxon>
        <taxon>Agaricineae</taxon>
        <taxon>Psathyrellaceae</taxon>
        <taxon>Candolleomyces</taxon>
    </lineage>
</organism>
<accession>A0A4Q2DQG5</accession>
<evidence type="ECO:0000256" key="5">
    <source>
        <dbReference type="ARBA" id="ARBA00022833"/>
    </source>
</evidence>
<dbReference type="SMART" id="SM00364">
    <property type="entry name" value="LRR_BAC"/>
    <property type="match status" value="11"/>
</dbReference>
<sequence>MYKIRIYHSDGSSHHAKVPSDSTVAELNQSLHENVAKGEERAEQHKLYLDEGGRERLLDASELPASIVLNKLQQYGYEAQDGIEQLGHEDFPFLFKFCYKSQFLGPPDKDLDYDNFDFIDLTGRGLPTIPVLLHQHAESIISLKLSRNPTLKIPLDFIRSCSYLRELVLSDMAMQKVPASVRHSTTLQRLDLSSNRIRDLEDAYLDDIQNLMSLFVQNNILESLPWYFGRLHYLHTLNISNNRFTIFPKVVTELHNLRDLDISFNQISELPEEIGQLQCLERLLIVGNQVCRFPNEFNQLVSLRVLDCRRSMLWDLKIVLMLPAIEWISAAHNTFTALELSIGPNLKTLDVSYNDIAKLSLIPGPIGQSPYSLTSLDLSYAKLSSLDDIALGTLTSLRILKLDQNALRAIPDTLGDLRWLETLSCSDNQFDFLPSTIGQLQKLEVLDAHCNNLTELPRTIWNCASLKEMNVTSNCLGSWPNPPDSNDLEAGGLSGGVGRWPHMGKKGSSASGLPPLVHSLEKLYLGENNLTDEVVHPLMIFKELRMLNLSFNAIYELPPAFFNNMIHLEKLYLSGNKLASIPTDDLHRLTRLSTLYLNANRLQTLPHELGKVKDLTILDIGSNLLRYNIHNWEYEWNWNFNKKLKYLNLSGTPSHGINLAEFRELASLRILGLMDVPTTTTGSDAAVDIPNDTDLRRVRTSSSTANGMAYGIADSLGETGALNVLDLVHEFPRRQDEPSKAIFALFGRYGPKPKGLLPNTNPNKLAKFLHDNFINAFQSQMHFLKPERGDTVQDALRRTFLKLNHSLFHYLDTWERNSSQAGATAAAAGSSGHHHHHNHYDPALKRTGASAVVVYFIDKTMYVANLGRSMAVVSRHGVATCLSKKHDPHDRSEADRIRHAAGWVSSAGLVNDEVPASRSFGHFNLVPVVNPRPDVFVWNLNELDEFVIIANRGLWDYVSYQTAVDIARRGAGAGASTDPMIAAQKLRDLASVNLAFFPLTLAVSQIQSKRKPLTRPHLNTMLRQGNLRCLDFEPDLHDLAVAMEMLSAMTEIESPDQATRERAYQRAMQAAKTAFPPFEALPCANVQPELRAGCSKPGKMACSGCKLVSYCSKDCQKVHWKLHKQDCRNPLKNEDWLPSWVREGRLPIFVGDESPKEFLSRRSTGEFDKGLTLWGNVPAMDVINLGANENDATKNLNVAFVASGDMRHVVKTINSLPSDYSGNLTILLNDITVPIACRNLALLSILGTVPDEALAADVALHFCINDVIAAGKAHGAHPEDIYGCLYFYLTEQLRMFANRIRKFSISFKLFSTEACGLADAIKSGRLTGIGLPPTVRFDRIEVSNILDSQYVGMEAVLVTWGLLLSDNRSATIVGYFLNWFISEKDGRPKTCREEVIKDCINRVLDRDEKAKKLRTRKSWGNPMADMATVWQIQVMVITVQALDAVYDNSKPFSTYLTKEGLSSILKKTRLRLKDSHTVVPRRLRVPLQSQPDALPEFPDDESWYNYTNVTRYTWAERFVEFSRQ</sequence>
<proteinExistence type="predicted"/>
<gene>
    <name evidence="10" type="ORF">EST38_g3501</name>
</gene>
<evidence type="ECO:0000259" key="9">
    <source>
        <dbReference type="PROSITE" id="PS51746"/>
    </source>
</evidence>
<evidence type="ECO:0000313" key="10">
    <source>
        <dbReference type="EMBL" id="RXW22379.1"/>
    </source>
</evidence>
<evidence type="ECO:0000313" key="11">
    <source>
        <dbReference type="Proteomes" id="UP000290288"/>
    </source>
</evidence>
<dbReference type="InterPro" id="IPR036457">
    <property type="entry name" value="PPM-type-like_dom_sf"/>
</dbReference>
<dbReference type="Pfam" id="PF23598">
    <property type="entry name" value="LRR_14"/>
    <property type="match status" value="1"/>
</dbReference>
<dbReference type="Pfam" id="PF14737">
    <property type="entry name" value="DUF4470"/>
    <property type="match status" value="1"/>
</dbReference>
<comment type="caution">
    <text evidence="10">The sequence shown here is derived from an EMBL/GenBank/DDBJ whole genome shotgun (WGS) entry which is preliminary data.</text>
</comment>
<dbReference type="InterPro" id="IPR055414">
    <property type="entry name" value="LRR_R13L4/SHOC2-like"/>
</dbReference>
<dbReference type="PROSITE" id="PS50865">
    <property type="entry name" value="ZF_MYND_2"/>
    <property type="match status" value="1"/>
</dbReference>
<evidence type="ECO:0000256" key="1">
    <source>
        <dbReference type="ARBA" id="ARBA00022614"/>
    </source>
</evidence>